<organism evidence="2 3">
    <name type="scientific">Coccomyxa viridis</name>
    <dbReference type="NCBI Taxonomy" id="1274662"/>
    <lineage>
        <taxon>Eukaryota</taxon>
        <taxon>Viridiplantae</taxon>
        <taxon>Chlorophyta</taxon>
        <taxon>core chlorophytes</taxon>
        <taxon>Trebouxiophyceae</taxon>
        <taxon>Trebouxiophyceae incertae sedis</taxon>
        <taxon>Coccomyxaceae</taxon>
        <taxon>Coccomyxa</taxon>
    </lineage>
</organism>
<feature type="region of interest" description="Disordered" evidence="1">
    <location>
        <begin position="440"/>
        <end position="640"/>
    </location>
</feature>
<evidence type="ECO:0000313" key="3">
    <source>
        <dbReference type="Proteomes" id="UP001497392"/>
    </source>
</evidence>
<evidence type="ECO:0000313" key="2">
    <source>
        <dbReference type="EMBL" id="CAL5220760.1"/>
    </source>
</evidence>
<dbReference type="Proteomes" id="UP001497392">
    <property type="component" value="Unassembled WGS sequence"/>
</dbReference>
<evidence type="ECO:0000256" key="1">
    <source>
        <dbReference type="SAM" id="MobiDB-lite"/>
    </source>
</evidence>
<feature type="region of interest" description="Disordered" evidence="1">
    <location>
        <begin position="332"/>
        <end position="418"/>
    </location>
</feature>
<gene>
    <name evidence="2" type="primary">g2824</name>
    <name evidence="2" type="ORF">VP750_LOCUS2419</name>
</gene>
<feature type="compositionally biased region" description="Basic residues" evidence="1">
    <location>
        <begin position="338"/>
        <end position="348"/>
    </location>
</feature>
<accession>A0ABP1FLB7</accession>
<proteinExistence type="predicted"/>
<dbReference type="EMBL" id="CAXHTA020000004">
    <property type="protein sequence ID" value="CAL5220760.1"/>
    <property type="molecule type" value="Genomic_DNA"/>
</dbReference>
<feature type="compositionally biased region" description="Low complexity" evidence="1">
    <location>
        <begin position="366"/>
        <end position="385"/>
    </location>
</feature>
<feature type="compositionally biased region" description="Low complexity" evidence="1">
    <location>
        <begin position="531"/>
        <end position="542"/>
    </location>
</feature>
<feature type="region of interest" description="Disordered" evidence="1">
    <location>
        <begin position="40"/>
        <end position="59"/>
    </location>
</feature>
<reference evidence="2 3" key="1">
    <citation type="submission" date="2024-06" db="EMBL/GenBank/DDBJ databases">
        <authorList>
            <person name="Kraege A."/>
            <person name="Thomma B."/>
        </authorList>
    </citation>
    <scope>NUCLEOTIDE SEQUENCE [LARGE SCALE GENOMIC DNA]</scope>
</reference>
<name>A0ABP1FLB7_9CHLO</name>
<protein>
    <submittedName>
        <fullName evidence="2">G2824 protein</fullName>
    </submittedName>
</protein>
<keyword evidence="3" id="KW-1185">Reference proteome</keyword>
<feature type="compositionally biased region" description="Low complexity" evidence="1">
    <location>
        <begin position="549"/>
        <end position="564"/>
    </location>
</feature>
<feature type="compositionally biased region" description="Low complexity" evidence="1">
    <location>
        <begin position="608"/>
        <end position="630"/>
    </location>
</feature>
<feature type="compositionally biased region" description="Basic residues" evidence="1">
    <location>
        <begin position="402"/>
        <end position="413"/>
    </location>
</feature>
<feature type="compositionally biased region" description="Basic and acidic residues" evidence="1">
    <location>
        <begin position="450"/>
        <end position="468"/>
    </location>
</feature>
<sequence length="834" mass="88957">MQVCVIKEQGKQPPLTFGCFKPLCPLPSVELVGRRRHQLVPGRRSSLHPGKWSPTAESTAGRIPTALSRLQGICVVFRQHPQASLQACRAAFTSQEEFGVGKFAKGRSLTFSRGPIQRMDSPQLSRAAQGGANVGAISRDLNSCARSSATQALLEPAKGMLWGQLYRCIGATCSGPTCPNLAVCVEKRPTSQALTSIQWEATKRESSVPIRSNESALLAVNHNQMRAFAQPTQVTASMRSSGVHALHRKALPRNFKSQLAARTHAVAASSRAMSLAARMQQQRASLIKAEMAARASTRQAVAQRSRAARLQAVSRKRLVLAQMFAFTALPASGQAPRRAQKPRSRRSRAAPSRRSQPGSLREAARKAQMAQNRAQRASAMAQRRSAPTEGTLSPPETSSPTRAKRSAHKRHVHASNTSAWALSAQRALTGALKRFSRHFRTFPGSSATQPERRRAAARDAQMAHDRAQRTSALSLKRGQRESVDLPATLQAHPPASPEPAGKALECSSEGGQQAQQQKQCFTEEPLRAVMAPAAPAQASPSSGPCTRQGAVSSGGPPATSSAAGEFPMAQAASPCAEDTGLGTEMSQHAEDLQGPECDTSPRIPPQGDPAAPASADAASDSSALQQQAPAEPGKRLLRPTAAITKRAADLAGSYPELGPAAYVKRLQFFRATEDKKEATRVAPPKFKRRPPSRLAKMSSAPSTVEGDAAPAQAAPSRVQDCGDREGTMQMPGERQLSDYETSQEFCPQADPAKQSTSGLLLGQLRRPAARVGAAQERDIGAACQDISKDMSAMHKALLALRAEMAQEAAEERGAPSVLPSQFESSGRWGVQICA</sequence>
<feature type="compositionally biased region" description="Polar residues" evidence="1">
    <location>
        <begin position="388"/>
        <end position="401"/>
    </location>
</feature>
<feature type="region of interest" description="Disordered" evidence="1">
    <location>
        <begin position="672"/>
        <end position="723"/>
    </location>
</feature>
<comment type="caution">
    <text evidence="2">The sequence shown here is derived from an EMBL/GenBank/DDBJ whole genome shotgun (WGS) entry which is preliminary data.</text>
</comment>